<evidence type="ECO:0000256" key="4">
    <source>
        <dbReference type="SAM" id="SignalP"/>
    </source>
</evidence>
<feature type="domain" description="MYND-type" evidence="5">
    <location>
        <begin position="69"/>
        <end position="87"/>
    </location>
</feature>
<evidence type="ECO:0000256" key="2">
    <source>
        <dbReference type="ARBA" id="ARBA00022771"/>
    </source>
</evidence>
<accession>A0A9P6JM04</accession>
<evidence type="ECO:0000313" key="6">
    <source>
        <dbReference type="EMBL" id="KAF9525378.1"/>
    </source>
</evidence>
<evidence type="ECO:0000259" key="5">
    <source>
        <dbReference type="Pfam" id="PF01753"/>
    </source>
</evidence>
<dbReference type="SUPFAM" id="SSF144232">
    <property type="entry name" value="HIT/MYND zinc finger-like"/>
    <property type="match status" value="1"/>
</dbReference>
<keyword evidence="2" id="KW-0863">Zinc-finger</keyword>
<comment type="caution">
    <text evidence="6">The sequence shown here is derived from an EMBL/GenBank/DDBJ whole genome shotgun (WGS) entry which is preliminary data.</text>
</comment>
<proteinExistence type="predicted"/>
<keyword evidence="3" id="KW-0862">Zinc</keyword>
<evidence type="ECO:0000256" key="1">
    <source>
        <dbReference type="ARBA" id="ARBA00022723"/>
    </source>
</evidence>
<dbReference type="EMBL" id="MU157885">
    <property type="protein sequence ID" value="KAF9525378.1"/>
    <property type="molecule type" value="Genomic_DNA"/>
</dbReference>
<dbReference type="Proteomes" id="UP000807306">
    <property type="component" value="Unassembled WGS sequence"/>
</dbReference>
<reference evidence="6" key="1">
    <citation type="submission" date="2020-11" db="EMBL/GenBank/DDBJ databases">
        <authorList>
            <consortium name="DOE Joint Genome Institute"/>
            <person name="Ahrendt S."/>
            <person name="Riley R."/>
            <person name="Andreopoulos W."/>
            <person name="Labutti K."/>
            <person name="Pangilinan J."/>
            <person name="Ruiz-Duenas F.J."/>
            <person name="Barrasa J.M."/>
            <person name="Sanchez-Garcia M."/>
            <person name="Camarero S."/>
            <person name="Miyauchi S."/>
            <person name="Serrano A."/>
            <person name="Linde D."/>
            <person name="Babiker R."/>
            <person name="Drula E."/>
            <person name="Ayuso-Fernandez I."/>
            <person name="Pacheco R."/>
            <person name="Padilla G."/>
            <person name="Ferreira P."/>
            <person name="Barriuso J."/>
            <person name="Kellner H."/>
            <person name="Castanera R."/>
            <person name="Alfaro M."/>
            <person name="Ramirez L."/>
            <person name="Pisabarro A.G."/>
            <person name="Kuo A."/>
            <person name="Tritt A."/>
            <person name="Lipzen A."/>
            <person name="He G."/>
            <person name="Yan M."/>
            <person name="Ng V."/>
            <person name="Cullen D."/>
            <person name="Martin F."/>
            <person name="Rosso M.-N."/>
            <person name="Henrissat B."/>
            <person name="Hibbett D."/>
            <person name="Martinez A.T."/>
            <person name="Grigoriev I.V."/>
        </authorList>
    </citation>
    <scope>NUCLEOTIDE SEQUENCE</scope>
    <source>
        <strain evidence="6">CBS 506.95</strain>
    </source>
</reference>
<keyword evidence="7" id="KW-1185">Reference proteome</keyword>
<feature type="signal peptide" evidence="4">
    <location>
        <begin position="1"/>
        <end position="20"/>
    </location>
</feature>
<dbReference type="Pfam" id="PF01753">
    <property type="entry name" value="zf-MYND"/>
    <property type="match status" value="1"/>
</dbReference>
<dbReference type="AlphaFoldDB" id="A0A9P6JM04"/>
<keyword evidence="4" id="KW-0732">Signal</keyword>
<dbReference type="Gene3D" id="6.10.140.2220">
    <property type="match status" value="1"/>
</dbReference>
<feature type="chain" id="PRO_5040394642" description="MYND-type domain-containing protein" evidence="4">
    <location>
        <begin position="21"/>
        <end position="103"/>
    </location>
</feature>
<evidence type="ECO:0000256" key="3">
    <source>
        <dbReference type="ARBA" id="ARBA00022833"/>
    </source>
</evidence>
<evidence type="ECO:0000313" key="7">
    <source>
        <dbReference type="Proteomes" id="UP000807306"/>
    </source>
</evidence>
<dbReference type="InterPro" id="IPR002893">
    <property type="entry name" value="Znf_MYND"/>
</dbReference>
<keyword evidence="1" id="KW-0479">Metal-binding</keyword>
<name>A0A9P6JM04_9AGAR</name>
<gene>
    <name evidence="6" type="ORF">CPB83DRAFT_859734</name>
</gene>
<organism evidence="6 7">
    <name type="scientific">Crepidotus variabilis</name>
    <dbReference type="NCBI Taxonomy" id="179855"/>
    <lineage>
        <taxon>Eukaryota</taxon>
        <taxon>Fungi</taxon>
        <taxon>Dikarya</taxon>
        <taxon>Basidiomycota</taxon>
        <taxon>Agaricomycotina</taxon>
        <taxon>Agaricomycetes</taxon>
        <taxon>Agaricomycetidae</taxon>
        <taxon>Agaricales</taxon>
        <taxon>Agaricineae</taxon>
        <taxon>Crepidotaceae</taxon>
        <taxon>Crepidotus</taxon>
    </lineage>
</organism>
<dbReference type="GO" id="GO:0008270">
    <property type="term" value="F:zinc ion binding"/>
    <property type="evidence" value="ECO:0007669"/>
    <property type="project" value="UniProtKB-KW"/>
</dbReference>
<sequence>MNAFIARVPLLFISFHHAGCSGIRCQRMISLTPAKIAINVYHSVMERDLDVICVCHRQNFAHAAAVTNRYCGRECQKSNWRVHKPECAEIAELWKSANRMVQQ</sequence>
<protein>
    <recommendedName>
        <fullName evidence="5">MYND-type domain-containing protein</fullName>
    </recommendedName>
</protein>
<dbReference type="OrthoDB" id="3068312at2759"/>